<dbReference type="KEGG" id="mbu:Mbur_1609"/>
<dbReference type="SUPFAM" id="SSF51161">
    <property type="entry name" value="Trimeric LpxA-like enzymes"/>
    <property type="match status" value="1"/>
</dbReference>
<dbReference type="PROSITE" id="PS00101">
    <property type="entry name" value="HEXAPEP_TRANSFERASES"/>
    <property type="match status" value="1"/>
</dbReference>
<dbReference type="InterPro" id="IPR018357">
    <property type="entry name" value="Hexapep_transf_CS"/>
</dbReference>
<keyword evidence="3" id="KW-0220">Diaminopimelate biosynthesis</keyword>
<dbReference type="AlphaFoldDB" id="Q12VL3"/>
<evidence type="ECO:0000256" key="4">
    <source>
        <dbReference type="ARBA" id="ARBA00023154"/>
    </source>
</evidence>
<dbReference type="EMBL" id="CP000300">
    <property type="protein sequence ID" value="ABE52513.1"/>
    <property type="molecule type" value="Genomic_DNA"/>
</dbReference>
<dbReference type="GO" id="GO:0009085">
    <property type="term" value="P:lysine biosynthetic process"/>
    <property type="evidence" value="ECO:0007669"/>
    <property type="project" value="UniProtKB-KW"/>
</dbReference>
<dbReference type="GO" id="GO:0019877">
    <property type="term" value="P:diaminopimelate biosynthetic process"/>
    <property type="evidence" value="ECO:0007669"/>
    <property type="project" value="UniProtKB-KW"/>
</dbReference>
<gene>
    <name evidence="5" type="ordered locus">Mbur_1609</name>
</gene>
<accession>Q12VL3</accession>
<evidence type="ECO:0000256" key="2">
    <source>
        <dbReference type="ARBA" id="ARBA00022679"/>
    </source>
</evidence>
<dbReference type="Gene3D" id="2.160.10.10">
    <property type="entry name" value="Hexapeptide repeat proteins"/>
    <property type="match status" value="1"/>
</dbReference>
<dbReference type="HOGENOM" id="CLU_051638_9_0_2"/>
<keyword evidence="1" id="KW-0028">Amino-acid biosynthesis</keyword>
<sequence>MKEYNAIIGKNPVIQDLVEIGKYPEKLQKTIIGDNATIRSHSVIYSGNNIGNQFQTGHGILLRENNKIGNDVSIGTHSIVERENTIGNNVRIHSNCFVPEFVIIDDDVWIGPSTTILNVLHPPCPRFEDCAKSVHIKKGAKIGGNVTIGPRVSIGERSFIGMGSVVTKDIPDRVLAYGNPAKVICSIDEMNCEAGYFKTPYEWLGKE</sequence>
<dbReference type="InterPro" id="IPR001451">
    <property type="entry name" value="Hexapep"/>
</dbReference>
<dbReference type="STRING" id="259564.Mbur_1609"/>
<keyword evidence="4" id="KW-0457">Lysine biosynthesis</keyword>
<dbReference type="GO" id="GO:0016740">
    <property type="term" value="F:transferase activity"/>
    <property type="evidence" value="ECO:0007669"/>
    <property type="project" value="UniProtKB-KW"/>
</dbReference>
<name>Q12VL3_METBU</name>
<evidence type="ECO:0000313" key="5">
    <source>
        <dbReference type="EMBL" id="ABE52513.1"/>
    </source>
</evidence>
<dbReference type="PANTHER" id="PTHR43300">
    <property type="entry name" value="ACETYLTRANSFERASE"/>
    <property type="match status" value="1"/>
</dbReference>
<evidence type="ECO:0000313" key="6">
    <source>
        <dbReference type="Proteomes" id="UP000001979"/>
    </source>
</evidence>
<dbReference type="PANTHER" id="PTHR43300:SF10">
    <property type="entry name" value="2,3,4,5-TETRAHYDROPYRIDINE-2,6-DICARBOXYLATE N-ACETYLTRANSFERASE"/>
    <property type="match status" value="1"/>
</dbReference>
<dbReference type="Pfam" id="PF00132">
    <property type="entry name" value="Hexapep"/>
    <property type="match status" value="1"/>
</dbReference>
<keyword evidence="6" id="KW-1185">Reference proteome</keyword>
<proteinExistence type="predicted"/>
<reference evidence="6" key="1">
    <citation type="journal article" date="2009" name="ISME J.">
        <title>The genome sequence of the psychrophilic archaeon, Methanococcoides burtonii: the role of genome evolution in cold adaptation.</title>
        <authorList>
            <person name="Allen M.A."/>
            <person name="Lauro F.M."/>
            <person name="Williams T.J."/>
            <person name="Burg D."/>
            <person name="Siddiqui K.S."/>
            <person name="De Francisci D."/>
            <person name="Chong K.W."/>
            <person name="Pilak O."/>
            <person name="Chew H.H."/>
            <person name="De Maere M.Z."/>
            <person name="Ting L."/>
            <person name="Katrib M."/>
            <person name="Ng C."/>
            <person name="Sowers K.R."/>
            <person name="Galperin M.Y."/>
            <person name="Anderson I.J."/>
            <person name="Ivanova N."/>
            <person name="Dalin E."/>
            <person name="Martinez M."/>
            <person name="Lapidus A."/>
            <person name="Hauser L."/>
            <person name="Land M."/>
            <person name="Thomas T."/>
            <person name="Cavicchioli R."/>
        </authorList>
    </citation>
    <scope>NUCLEOTIDE SEQUENCE [LARGE SCALE GENOMIC DNA]</scope>
    <source>
        <strain evidence="6">DSM 6242 / NBRC 107633 / OCM 468 / ACE-M</strain>
    </source>
</reference>
<protein>
    <submittedName>
        <fullName evidence="5">Acetyltransferase</fullName>
    </submittedName>
</protein>
<keyword evidence="2" id="KW-0808">Transferase</keyword>
<organism evidence="5 6">
    <name type="scientific">Methanococcoides burtonii (strain DSM 6242 / NBRC 107633 / OCM 468 / ACE-M)</name>
    <dbReference type="NCBI Taxonomy" id="259564"/>
    <lineage>
        <taxon>Archaea</taxon>
        <taxon>Methanobacteriati</taxon>
        <taxon>Methanobacteriota</taxon>
        <taxon>Stenosarchaea group</taxon>
        <taxon>Methanomicrobia</taxon>
        <taxon>Methanosarcinales</taxon>
        <taxon>Methanosarcinaceae</taxon>
        <taxon>Methanococcoides</taxon>
    </lineage>
</organism>
<dbReference type="CDD" id="cd03358">
    <property type="entry name" value="LbH_WxcM_N_like"/>
    <property type="match status" value="1"/>
</dbReference>
<evidence type="ECO:0000256" key="1">
    <source>
        <dbReference type="ARBA" id="ARBA00022605"/>
    </source>
</evidence>
<evidence type="ECO:0000256" key="3">
    <source>
        <dbReference type="ARBA" id="ARBA00022915"/>
    </source>
</evidence>
<dbReference type="InterPro" id="IPR011004">
    <property type="entry name" value="Trimer_LpxA-like_sf"/>
</dbReference>
<dbReference type="InterPro" id="IPR050179">
    <property type="entry name" value="Trans_hexapeptide_repeat"/>
</dbReference>
<dbReference type="Proteomes" id="UP000001979">
    <property type="component" value="Chromosome"/>
</dbReference>